<reference evidence="1 2" key="1">
    <citation type="journal article" date="2015" name="Proc. Natl. Acad. Sci. U.S.A.">
        <title>Expanded metabolic versatility of ubiquitous nitrite-oxidizing bacteria from the genus Nitrospira.</title>
        <authorList>
            <person name="Koch H."/>
            <person name="Lucker S."/>
            <person name="Albertsen M."/>
            <person name="Kitzinger K."/>
            <person name="Herbold C."/>
            <person name="Spieck E."/>
            <person name="Nielsen P.H."/>
            <person name="Wagner M."/>
            <person name="Daims H."/>
        </authorList>
    </citation>
    <scope>NUCLEOTIDE SEQUENCE [LARGE SCALE GENOMIC DNA]</scope>
    <source>
        <strain evidence="1 2">NSP M-1</strain>
    </source>
</reference>
<evidence type="ECO:0000313" key="1">
    <source>
        <dbReference type="EMBL" id="ALA56930.1"/>
    </source>
</evidence>
<dbReference type="KEGG" id="nmv:NITMOv2_0494"/>
<evidence type="ECO:0000313" key="2">
    <source>
        <dbReference type="Proteomes" id="UP000069205"/>
    </source>
</evidence>
<name>A0A0K2G7N1_NITMO</name>
<proteinExistence type="predicted"/>
<dbReference type="AlphaFoldDB" id="A0A0K2G7N1"/>
<dbReference type="PATRIC" id="fig|42253.5.peg.490"/>
<dbReference type="Proteomes" id="UP000069205">
    <property type="component" value="Chromosome"/>
</dbReference>
<accession>A0A0K2G7N1</accession>
<protein>
    <submittedName>
        <fullName evidence="1">Uncharacterized protein</fullName>
    </submittedName>
</protein>
<dbReference type="Gene3D" id="6.10.180.30">
    <property type="match status" value="1"/>
</dbReference>
<keyword evidence="2" id="KW-1185">Reference proteome</keyword>
<dbReference type="EMBL" id="CP011801">
    <property type="protein sequence ID" value="ALA56930.1"/>
    <property type="molecule type" value="Genomic_DNA"/>
</dbReference>
<dbReference type="STRING" id="42253.NITMOv2_0494"/>
<organism evidence="1 2">
    <name type="scientific">Nitrospira moscoviensis</name>
    <dbReference type="NCBI Taxonomy" id="42253"/>
    <lineage>
        <taxon>Bacteria</taxon>
        <taxon>Pseudomonadati</taxon>
        <taxon>Nitrospirota</taxon>
        <taxon>Nitrospiria</taxon>
        <taxon>Nitrospirales</taxon>
        <taxon>Nitrospiraceae</taxon>
        <taxon>Nitrospira</taxon>
    </lineage>
</organism>
<gene>
    <name evidence="1" type="ORF">NITMOv2_0494</name>
</gene>
<sequence>MPIQNGTGASNGCHQRRASFGRHGPSFFFRERTPRCAARLRDRMTRRTTIQGPRPRRPVTRLTVTLPEPLLNRLRNTVYWVPQLTLARLVETALLLALYRLESDHGGPFPRRLRELKPGRPKAAQSCRQADTTPASFVASCLSGSVELIGHEPVRQAARRFFSPSPVSQGLPESPE</sequence>